<evidence type="ECO:0008006" key="3">
    <source>
        <dbReference type="Google" id="ProtNLM"/>
    </source>
</evidence>
<accession>A0ABR2WND7</accession>
<evidence type="ECO:0000313" key="1">
    <source>
        <dbReference type="EMBL" id="KAK9763028.1"/>
    </source>
</evidence>
<keyword evidence="2" id="KW-1185">Reference proteome</keyword>
<sequence>MITSSEKPASVIQAYPTLGGFVCKLDFSDGLCTTARPEIRTIIILDRSGSMEGQVYRFVHTVLPSMLKRLEYSSKDSITLIPFDEQASILECTIDQLYSLNIYQGGGTYMHKAIEKLTEKIAKELESYSSLKVPPLIRILSISDGAIGDQVLTQKLAASLSVTLKNSNLIVNSQAVRLFTSYSQPDTRALSSVLQFNTVNSATLVDVLSSLPDQEISETLASLFRDDGLVESSTLSSTIPVFRLNPWQELPVQSISVRVGENTFWMSELPESCTLSDENVFFSVQESLSWGPYSLLIRNKMELFLQKMRVLKVIDTSHSQIEIDLMLDYFEKLEKSWEPQDPSVNIADGNINGLKSRFSHLKQLILRKKKSIVTTFSQIANDQKVGKLNAAQQADYLRSAELTKRSKGLARRAVSATNGLDFDTVMREEVCAMHTNLHELADVDDSDHNVSFYSQETTLAGIRAVCMLVEENLIDDVDINEVIQLLNLVGIPCSHHIGEYPDPMTFRLSNIMVGSFVSLSDVLVAHIQSNGQILRTPGTNHEISNVIPVFEDERILRFLSKYAPTMLEYTASVGMRRMLADVPLTFAYTSLAGIWRMVEELNLNKSEINIRTFIQLVQNFRIYSAKFFTHITKYLKPQEQCSTISLYLANHGVIDLISPMISRLQDSDFPTVLPALMRALYTFEVWQIIRKMYKNQERSKDIIESALNQLLNVDLDKTRTVPMPLFKEEPAKPTFCRSYERNEDYLDELMKKIAFIDYISLLSPFLEATVRQGLTMEERISLIRDIPTMTDESVSNALGIPYDLRAFKDDDNPGSRKTVLGRAYD</sequence>
<dbReference type="CDD" id="cd00198">
    <property type="entry name" value="vWFA"/>
    <property type="match status" value="1"/>
</dbReference>
<protein>
    <recommendedName>
        <fullName evidence="3">VWFA domain-containing protein</fullName>
    </recommendedName>
</protein>
<dbReference type="EMBL" id="JASJQH010000753">
    <property type="protein sequence ID" value="KAK9763028.1"/>
    <property type="molecule type" value="Genomic_DNA"/>
</dbReference>
<dbReference type="SUPFAM" id="SSF53300">
    <property type="entry name" value="vWA-like"/>
    <property type="match status" value="1"/>
</dbReference>
<name>A0ABR2WND7_9FUNG</name>
<dbReference type="InterPro" id="IPR036465">
    <property type="entry name" value="vWFA_dom_sf"/>
</dbReference>
<proteinExistence type="predicted"/>
<gene>
    <name evidence="1" type="ORF">K7432_010677</name>
</gene>
<comment type="caution">
    <text evidence="1">The sequence shown here is derived from an EMBL/GenBank/DDBJ whole genome shotgun (WGS) entry which is preliminary data.</text>
</comment>
<evidence type="ECO:0000313" key="2">
    <source>
        <dbReference type="Proteomes" id="UP001479436"/>
    </source>
</evidence>
<organism evidence="1 2">
    <name type="scientific">Basidiobolus ranarum</name>
    <dbReference type="NCBI Taxonomy" id="34480"/>
    <lineage>
        <taxon>Eukaryota</taxon>
        <taxon>Fungi</taxon>
        <taxon>Fungi incertae sedis</taxon>
        <taxon>Zoopagomycota</taxon>
        <taxon>Entomophthoromycotina</taxon>
        <taxon>Basidiobolomycetes</taxon>
        <taxon>Basidiobolales</taxon>
        <taxon>Basidiobolaceae</taxon>
        <taxon>Basidiobolus</taxon>
    </lineage>
</organism>
<dbReference type="Proteomes" id="UP001479436">
    <property type="component" value="Unassembled WGS sequence"/>
</dbReference>
<reference evidence="1 2" key="1">
    <citation type="submission" date="2023-04" db="EMBL/GenBank/DDBJ databases">
        <title>Genome of Basidiobolus ranarum AG-B5.</title>
        <authorList>
            <person name="Stajich J.E."/>
            <person name="Carter-House D."/>
            <person name="Gryganskyi A."/>
        </authorList>
    </citation>
    <scope>NUCLEOTIDE SEQUENCE [LARGE SCALE GENOMIC DNA]</scope>
    <source>
        <strain evidence="1 2">AG-B5</strain>
    </source>
</reference>
<dbReference type="Gene3D" id="3.40.50.410">
    <property type="entry name" value="von Willebrand factor, type A domain"/>
    <property type="match status" value="1"/>
</dbReference>